<evidence type="ECO:0000259" key="1">
    <source>
        <dbReference type="Pfam" id="PF05523"/>
    </source>
</evidence>
<dbReference type="Gene3D" id="2.60.120.10">
    <property type="entry name" value="Jelly Rolls"/>
    <property type="match status" value="1"/>
</dbReference>
<sequence length="141" mass="16372">MTNNQLQITGSRHQDERGIITYNNDFDASQIKRIYTIENTSTEFIRGWQGHKVEQRWFASMKGSFEISVIKVDDFENPSKDLTIQKYLLTEEVLTYLHVPSGYITAIQSKEKGSKLLVLADYGLGEISDEYRYSLDYFNNI</sequence>
<evidence type="ECO:0000313" key="2">
    <source>
        <dbReference type="EMBL" id="VFB03301.1"/>
    </source>
</evidence>
<dbReference type="InterPro" id="IPR014710">
    <property type="entry name" value="RmlC-like_jellyroll"/>
</dbReference>
<name>A0A4U8WAF9_9FLAO</name>
<dbReference type="Proteomes" id="UP000290013">
    <property type="component" value="Chromosome"/>
</dbReference>
<evidence type="ECO:0000313" key="3">
    <source>
        <dbReference type="Proteomes" id="UP000290013"/>
    </source>
</evidence>
<feature type="domain" description="Sugar 3,4-ketoisomerase QdtA cupin" evidence="1">
    <location>
        <begin position="12"/>
        <end position="125"/>
    </location>
</feature>
<dbReference type="InterPro" id="IPR008894">
    <property type="entry name" value="QdtA_cupin_dom"/>
</dbReference>
<proteinExistence type="predicted"/>
<dbReference type="EMBL" id="LR215974">
    <property type="protein sequence ID" value="VFB03301.1"/>
    <property type="molecule type" value="Genomic_DNA"/>
</dbReference>
<dbReference type="RefSeq" id="WP_130913955.1">
    <property type="nucleotide sequence ID" value="NZ_LR215974.1"/>
</dbReference>
<dbReference type="InterPro" id="IPR011051">
    <property type="entry name" value="RmlC_Cupin_sf"/>
</dbReference>
<dbReference type="SUPFAM" id="SSF51182">
    <property type="entry name" value="RmlC-like cupins"/>
    <property type="match status" value="1"/>
</dbReference>
<dbReference type="Pfam" id="PF05523">
    <property type="entry name" value="FdtA"/>
    <property type="match status" value="1"/>
</dbReference>
<organism evidence="2 3">
    <name type="scientific">Chryseobacterium taihuense</name>
    <dbReference type="NCBI Taxonomy" id="1141221"/>
    <lineage>
        <taxon>Bacteria</taxon>
        <taxon>Pseudomonadati</taxon>
        <taxon>Bacteroidota</taxon>
        <taxon>Flavobacteriia</taxon>
        <taxon>Flavobacteriales</taxon>
        <taxon>Weeksellaceae</taxon>
        <taxon>Chryseobacterium group</taxon>
        <taxon>Chryseobacterium</taxon>
    </lineage>
</organism>
<protein>
    <submittedName>
        <fullName evidence="2">WxcM-like, C-terminal</fullName>
    </submittedName>
</protein>
<dbReference type="KEGG" id="ctai:NCTC12078_01306"/>
<dbReference type="AlphaFoldDB" id="A0A4U8WAF9"/>
<reference evidence="2 3" key="1">
    <citation type="submission" date="2019-02" db="EMBL/GenBank/DDBJ databases">
        <authorList>
            <consortium name="Pathogen Informatics"/>
        </authorList>
    </citation>
    <scope>NUCLEOTIDE SEQUENCE [LARGE SCALE GENOMIC DNA]</scope>
    <source>
        <strain evidence="2 3">3012STDY6944375</strain>
    </source>
</reference>
<gene>
    <name evidence="2" type="ORF">NCTC12078_01306</name>
</gene>
<accession>A0A4U8WAF9</accession>